<gene>
    <name evidence="2" type="ORF">K9S39_40565</name>
</gene>
<feature type="transmembrane region" description="Helical" evidence="1">
    <location>
        <begin position="12"/>
        <end position="30"/>
    </location>
</feature>
<dbReference type="RefSeq" id="WP_248868248.1">
    <property type="nucleotide sequence ID" value="NZ_CP086322.1"/>
</dbReference>
<accession>A0ABY4MJC7</accession>
<evidence type="ECO:0000256" key="1">
    <source>
        <dbReference type="SAM" id="Phobius"/>
    </source>
</evidence>
<reference evidence="2" key="1">
    <citation type="submission" date="2021-10" db="EMBL/GenBank/DDBJ databases">
        <title>Streptomyces nigrumlapis sp.nov.,an antimicrobial producing actinobacterium isolated from Black Gobi rocks.</title>
        <authorList>
            <person name="Wen Y."/>
            <person name="Zhang W."/>
            <person name="Liu X.G."/>
        </authorList>
    </citation>
    <scope>NUCLEOTIDE SEQUENCE</scope>
    <source>
        <strain evidence="2">ST13-2-2</strain>
    </source>
</reference>
<feature type="transmembrane region" description="Helical" evidence="1">
    <location>
        <begin position="50"/>
        <end position="75"/>
    </location>
</feature>
<feature type="transmembrane region" description="Helical" evidence="1">
    <location>
        <begin position="96"/>
        <end position="117"/>
    </location>
</feature>
<keyword evidence="1" id="KW-1133">Transmembrane helix</keyword>
<organism evidence="2 3">
    <name type="scientific">Streptomyces halobius</name>
    <dbReference type="NCBI Taxonomy" id="2879846"/>
    <lineage>
        <taxon>Bacteria</taxon>
        <taxon>Bacillati</taxon>
        <taxon>Actinomycetota</taxon>
        <taxon>Actinomycetes</taxon>
        <taxon>Kitasatosporales</taxon>
        <taxon>Streptomycetaceae</taxon>
        <taxon>Streptomyces</taxon>
    </lineage>
</organism>
<feature type="transmembrane region" description="Helical" evidence="1">
    <location>
        <begin position="129"/>
        <end position="149"/>
    </location>
</feature>
<proteinExistence type="predicted"/>
<evidence type="ECO:0000313" key="2">
    <source>
        <dbReference type="EMBL" id="UQA97322.1"/>
    </source>
</evidence>
<keyword evidence="3" id="KW-1185">Reference proteome</keyword>
<keyword evidence="1" id="KW-0472">Membrane</keyword>
<keyword evidence="1" id="KW-0812">Transmembrane</keyword>
<sequence>MEWLLERWAGRPRLDWLITLVVTGAHLSVVRVTGSGDILAWPHHEQRIDIYTTTATVAALVGSFITAAVAQYAASNGPRMRALRTHEVQGVQFRRNWVGILSATLVISGLCLMATILDTTESDPGGVHWLVEVAMCLGGVRAVRLLWLFGKVIVAADRDLGDERT</sequence>
<evidence type="ECO:0000313" key="3">
    <source>
        <dbReference type="Proteomes" id="UP000830115"/>
    </source>
</evidence>
<protein>
    <submittedName>
        <fullName evidence="2">Uncharacterized protein</fullName>
    </submittedName>
</protein>
<name>A0ABY4MJC7_9ACTN</name>
<dbReference type="EMBL" id="CP086322">
    <property type="protein sequence ID" value="UQA97322.1"/>
    <property type="molecule type" value="Genomic_DNA"/>
</dbReference>
<dbReference type="Proteomes" id="UP000830115">
    <property type="component" value="Chromosome"/>
</dbReference>